<feature type="signal peptide" evidence="2">
    <location>
        <begin position="1"/>
        <end position="28"/>
    </location>
</feature>
<comment type="caution">
    <text evidence="3">The sequence shown here is derived from an EMBL/GenBank/DDBJ whole genome shotgun (WGS) entry which is preliminary data.</text>
</comment>
<dbReference type="PROSITE" id="PS51257">
    <property type="entry name" value="PROKAR_LIPOPROTEIN"/>
    <property type="match status" value="1"/>
</dbReference>
<evidence type="ECO:0000313" key="4">
    <source>
        <dbReference type="Proteomes" id="UP001597183"/>
    </source>
</evidence>
<name>A0ABW4A2Y0_9ACTN</name>
<evidence type="ECO:0000313" key="3">
    <source>
        <dbReference type="EMBL" id="MFD1364610.1"/>
    </source>
</evidence>
<organism evidence="3 4">
    <name type="scientific">Actinoplanes sichuanensis</name>
    <dbReference type="NCBI Taxonomy" id="512349"/>
    <lineage>
        <taxon>Bacteria</taxon>
        <taxon>Bacillati</taxon>
        <taxon>Actinomycetota</taxon>
        <taxon>Actinomycetes</taxon>
        <taxon>Micromonosporales</taxon>
        <taxon>Micromonosporaceae</taxon>
        <taxon>Actinoplanes</taxon>
    </lineage>
</organism>
<feature type="region of interest" description="Disordered" evidence="1">
    <location>
        <begin position="30"/>
        <end position="52"/>
    </location>
</feature>
<evidence type="ECO:0000256" key="1">
    <source>
        <dbReference type="SAM" id="MobiDB-lite"/>
    </source>
</evidence>
<protein>
    <submittedName>
        <fullName evidence="3">Uncharacterized protein</fullName>
    </submittedName>
</protein>
<keyword evidence="4" id="KW-1185">Reference proteome</keyword>
<gene>
    <name evidence="3" type="ORF">ACFQ5G_04535</name>
</gene>
<accession>A0ABW4A2Y0</accession>
<feature type="chain" id="PRO_5047462553" evidence="2">
    <location>
        <begin position="29"/>
        <end position="295"/>
    </location>
</feature>
<evidence type="ECO:0000256" key="2">
    <source>
        <dbReference type="SAM" id="SignalP"/>
    </source>
</evidence>
<dbReference type="Proteomes" id="UP001597183">
    <property type="component" value="Unassembled WGS sequence"/>
</dbReference>
<sequence length="295" mass="32171">MSRTRPSPGRRRPIVVLAATLVTLTACATTEAPRPESQRHPCSVDQPSPSTTAVDGIVSTQARLAAMADTITAIPADTRTAAAYPYSAVHTQQWSITGDTIEAHDVIIWRAADGTARTNTRKLALHRDPAHFPDRAERQRLATAPAQIVDYPLANGARLDAVITEPVPHDPRAMADALSTQHGTVCRRHVLFDRYLQLADGFYLDQPARAATLRLLATIPDLTFDGIARDLLGRTGWAFVLTRPGQHTTDTIVIDPATGVPLTAATAEANARHPRRITLYLERDRTTTREQPPNP</sequence>
<reference evidence="4" key="1">
    <citation type="journal article" date="2019" name="Int. J. Syst. Evol. Microbiol.">
        <title>The Global Catalogue of Microorganisms (GCM) 10K type strain sequencing project: providing services to taxonomists for standard genome sequencing and annotation.</title>
        <authorList>
            <consortium name="The Broad Institute Genomics Platform"/>
            <consortium name="The Broad Institute Genome Sequencing Center for Infectious Disease"/>
            <person name="Wu L."/>
            <person name="Ma J."/>
        </authorList>
    </citation>
    <scope>NUCLEOTIDE SEQUENCE [LARGE SCALE GENOMIC DNA]</scope>
    <source>
        <strain evidence="4">CCM 7526</strain>
    </source>
</reference>
<dbReference type="EMBL" id="JBHTMK010000005">
    <property type="protein sequence ID" value="MFD1364610.1"/>
    <property type="molecule type" value="Genomic_DNA"/>
</dbReference>
<dbReference type="RefSeq" id="WP_317791555.1">
    <property type="nucleotide sequence ID" value="NZ_AP028461.1"/>
</dbReference>
<proteinExistence type="predicted"/>
<keyword evidence="2" id="KW-0732">Signal</keyword>